<protein>
    <submittedName>
        <fullName evidence="1">Uncharacterized protein</fullName>
    </submittedName>
</protein>
<proteinExistence type="predicted"/>
<name>A0A7R9GWS0_TIMCR</name>
<evidence type="ECO:0000313" key="1">
    <source>
        <dbReference type="EMBL" id="CAD7397652.1"/>
    </source>
</evidence>
<sequence>MTSHDRKFPELSQFIWYLDNLNKDGSLVESVLGCIRNPMASLALNDSSQLIALKSYQTKLCIPTPNHMICKNMCLAAVTSDGPNLDIYLNVDCQKSVVSCQSAPKKPWGYCTYNFSSLNNEYSPTVDCEFAGSWTCRRLETYLIANMVHHLSSLQWKAGATNAIVSRKFAVPDRHNMSACALHQNIFLQRVQVDIISDFLIGWHSNGKDTNCV</sequence>
<gene>
    <name evidence="1" type="ORF">TCEB3V08_LOCUS4171</name>
</gene>
<organism evidence="1">
    <name type="scientific">Timema cristinae</name>
    <name type="common">Walking stick</name>
    <dbReference type="NCBI Taxonomy" id="61476"/>
    <lineage>
        <taxon>Eukaryota</taxon>
        <taxon>Metazoa</taxon>
        <taxon>Ecdysozoa</taxon>
        <taxon>Arthropoda</taxon>
        <taxon>Hexapoda</taxon>
        <taxon>Insecta</taxon>
        <taxon>Pterygota</taxon>
        <taxon>Neoptera</taxon>
        <taxon>Polyneoptera</taxon>
        <taxon>Phasmatodea</taxon>
        <taxon>Timematodea</taxon>
        <taxon>Timematoidea</taxon>
        <taxon>Timematidae</taxon>
        <taxon>Timema</taxon>
    </lineage>
</organism>
<accession>A0A7R9GWS0</accession>
<dbReference type="AlphaFoldDB" id="A0A7R9GWS0"/>
<reference evidence="1" key="1">
    <citation type="submission" date="2020-11" db="EMBL/GenBank/DDBJ databases">
        <authorList>
            <person name="Tran Van P."/>
        </authorList>
    </citation>
    <scope>NUCLEOTIDE SEQUENCE</scope>
</reference>
<dbReference type="EMBL" id="OC317550">
    <property type="protein sequence ID" value="CAD7397652.1"/>
    <property type="molecule type" value="Genomic_DNA"/>
</dbReference>